<dbReference type="Proteomes" id="UP000199289">
    <property type="component" value="Unassembled WGS sequence"/>
</dbReference>
<proteinExistence type="predicted"/>
<dbReference type="SUPFAM" id="SSF54593">
    <property type="entry name" value="Glyoxalase/Bleomycin resistance protein/Dihydroxybiphenyl dioxygenase"/>
    <property type="match status" value="1"/>
</dbReference>
<evidence type="ECO:0000256" key="1">
    <source>
        <dbReference type="ARBA" id="ARBA00022723"/>
    </source>
</evidence>
<sequence length="139" mass="14978">MSDLRAHHTGITVDDLDRSVEFYGDVLGFDVLDRFTVSGDAFATAVGVDGATGRFAHLDADGSRVELVEYDPAGEDVPTDEVNHSGAKHLGFAVEDVDAFYESLPDGVETLSEPQTTESGSRICFLRDPESNLVEIIEA</sequence>
<dbReference type="InterPro" id="IPR037523">
    <property type="entry name" value="VOC_core"/>
</dbReference>
<dbReference type="AlphaFoldDB" id="A0A1H1FNZ2"/>
<accession>A0A1H1FNZ2</accession>
<dbReference type="InterPro" id="IPR051785">
    <property type="entry name" value="MMCE/EMCE_epimerase"/>
</dbReference>
<dbReference type="GO" id="GO:0046491">
    <property type="term" value="P:L-methylmalonyl-CoA metabolic process"/>
    <property type="evidence" value="ECO:0007669"/>
    <property type="project" value="TreeGrafter"/>
</dbReference>
<reference evidence="5" key="1">
    <citation type="submission" date="2016-10" db="EMBL/GenBank/DDBJ databases">
        <authorList>
            <person name="Varghese N."/>
            <person name="Submissions S."/>
        </authorList>
    </citation>
    <scope>NUCLEOTIDE SEQUENCE [LARGE SCALE GENOMIC DNA]</scope>
    <source>
        <strain evidence="5">CGMCC 1.12397</strain>
    </source>
</reference>
<dbReference type="InterPro" id="IPR004360">
    <property type="entry name" value="Glyas_Fos-R_dOase_dom"/>
</dbReference>
<reference evidence="3 6" key="3">
    <citation type="submission" date="2018-07" db="EMBL/GenBank/DDBJ databases">
        <title>Genome sequence of extremly halophilic archaeon Halopelagius longus strain BC12-B1.</title>
        <authorList>
            <person name="Zhang X."/>
        </authorList>
    </citation>
    <scope>NUCLEOTIDE SEQUENCE [LARGE SCALE GENOMIC DNA]</scope>
    <source>
        <strain evidence="3 6">BC12-B1</strain>
    </source>
</reference>
<gene>
    <name evidence="3" type="ORF">DWB78_15335</name>
    <name evidence="4" type="ORF">SAMN05216278_3323</name>
</gene>
<evidence type="ECO:0000313" key="4">
    <source>
        <dbReference type="EMBL" id="SDR02624.1"/>
    </source>
</evidence>
<dbReference type="PROSITE" id="PS51819">
    <property type="entry name" value="VOC"/>
    <property type="match status" value="1"/>
</dbReference>
<dbReference type="PROSITE" id="PS00934">
    <property type="entry name" value="GLYOXALASE_I_1"/>
    <property type="match status" value="1"/>
</dbReference>
<dbReference type="InterPro" id="IPR029068">
    <property type="entry name" value="Glyas_Bleomycin-R_OHBP_Dase"/>
</dbReference>
<dbReference type="InterPro" id="IPR018146">
    <property type="entry name" value="Glyoxalase_1_CS"/>
</dbReference>
<protein>
    <submittedName>
        <fullName evidence="4">Catechol 2,3-dioxygenase</fullName>
    </submittedName>
    <submittedName>
        <fullName evidence="3">VOC family protein</fullName>
    </submittedName>
</protein>
<evidence type="ECO:0000313" key="5">
    <source>
        <dbReference type="Proteomes" id="UP000199289"/>
    </source>
</evidence>
<evidence type="ECO:0000259" key="2">
    <source>
        <dbReference type="PROSITE" id="PS51819"/>
    </source>
</evidence>
<dbReference type="GO" id="GO:0051213">
    <property type="term" value="F:dioxygenase activity"/>
    <property type="evidence" value="ECO:0007669"/>
    <property type="project" value="UniProtKB-KW"/>
</dbReference>
<keyword evidence="1" id="KW-0479">Metal-binding</keyword>
<dbReference type="GO" id="GO:0004493">
    <property type="term" value="F:methylmalonyl-CoA epimerase activity"/>
    <property type="evidence" value="ECO:0007669"/>
    <property type="project" value="TreeGrafter"/>
</dbReference>
<feature type="domain" description="VOC" evidence="2">
    <location>
        <begin position="5"/>
        <end position="139"/>
    </location>
</feature>
<dbReference type="PANTHER" id="PTHR43048:SF3">
    <property type="entry name" value="METHYLMALONYL-COA EPIMERASE, MITOCHONDRIAL"/>
    <property type="match status" value="1"/>
</dbReference>
<dbReference type="Pfam" id="PF00903">
    <property type="entry name" value="Glyoxalase"/>
    <property type="match status" value="1"/>
</dbReference>
<dbReference type="OrthoDB" id="275292at2157"/>
<dbReference type="RefSeq" id="WP_092538817.1">
    <property type="nucleotide sequence ID" value="NZ_FNKQ01000004.1"/>
</dbReference>
<dbReference type="EMBL" id="QQST01000002">
    <property type="protein sequence ID" value="RDI70003.1"/>
    <property type="molecule type" value="Genomic_DNA"/>
</dbReference>
<evidence type="ECO:0000313" key="6">
    <source>
        <dbReference type="Proteomes" id="UP000255421"/>
    </source>
</evidence>
<dbReference type="GO" id="GO:0004462">
    <property type="term" value="F:lactoylglutathione lyase activity"/>
    <property type="evidence" value="ECO:0007669"/>
    <property type="project" value="InterPro"/>
</dbReference>
<keyword evidence="4" id="KW-0560">Oxidoreductase</keyword>
<keyword evidence="4" id="KW-0223">Dioxygenase</keyword>
<evidence type="ECO:0000313" key="3">
    <source>
        <dbReference type="EMBL" id="RDI70003.1"/>
    </source>
</evidence>
<dbReference type="EMBL" id="FNKQ01000004">
    <property type="protein sequence ID" value="SDR02624.1"/>
    <property type="molecule type" value="Genomic_DNA"/>
</dbReference>
<organism evidence="4 5">
    <name type="scientific">Halopelagius longus</name>
    <dbReference type="NCBI Taxonomy" id="1236180"/>
    <lineage>
        <taxon>Archaea</taxon>
        <taxon>Methanobacteriati</taxon>
        <taxon>Methanobacteriota</taxon>
        <taxon>Stenosarchaea group</taxon>
        <taxon>Halobacteria</taxon>
        <taxon>Halobacteriales</taxon>
        <taxon>Haloferacaceae</taxon>
    </lineage>
</organism>
<dbReference type="Gene3D" id="3.10.180.10">
    <property type="entry name" value="2,3-Dihydroxybiphenyl 1,2-Dioxygenase, domain 1"/>
    <property type="match status" value="1"/>
</dbReference>
<dbReference type="PANTHER" id="PTHR43048">
    <property type="entry name" value="METHYLMALONYL-COA EPIMERASE"/>
    <property type="match status" value="1"/>
</dbReference>
<name>A0A1H1FNZ2_9EURY</name>
<dbReference type="GO" id="GO:0046872">
    <property type="term" value="F:metal ion binding"/>
    <property type="evidence" value="ECO:0007669"/>
    <property type="project" value="UniProtKB-KW"/>
</dbReference>
<dbReference type="Proteomes" id="UP000255421">
    <property type="component" value="Unassembled WGS sequence"/>
</dbReference>
<reference evidence="4" key="2">
    <citation type="submission" date="2016-10" db="EMBL/GenBank/DDBJ databases">
        <authorList>
            <person name="de Groot N.N."/>
        </authorList>
    </citation>
    <scope>NUCLEOTIDE SEQUENCE [LARGE SCALE GENOMIC DNA]</scope>
    <source>
        <strain evidence="4">CGMCC 1.12397</strain>
    </source>
</reference>
<keyword evidence="6" id="KW-1185">Reference proteome</keyword>